<name>A0ABR6N661_9SPHN</name>
<reference evidence="2 3" key="1">
    <citation type="submission" date="2020-08" db="EMBL/GenBank/DDBJ databases">
        <title>Genomic Encyclopedia of Type Strains, Phase IV (KMG-IV): sequencing the most valuable type-strain genomes for metagenomic binning, comparative biology and taxonomic classification.</title>
        <authorList>
            <person name="Goeker M."/>
        </authorList>
    </citation>
    <scope>NUCLEOTIDE SEQUENCE [LARGE SCALE GENOMIC DNA]</scope>
    <source>
        <strain evidence="2 3">DSM 101535</strain>
    </source>
</reference>
<comment type="caution">
    <text evidence="2">The sequence shown here is derived from an EMBL/GenBank/DDBJ whole genome shotgun (WGS) entry which is preliminary data.</text>
</comment>
<protein>
    <submittedName>
        <fullName evidence="2">Uncharacterized protein</fullName>
    </submittedName>
</protein>
<evidence type="ECO:0000313" key="2">
    <source>
        <dbReference type="EMBL" id="MBB5725561.1"/>
    </source>
</evidence>
<evidence type="ECO:0000313" key="3">
    <source>
        <dbReference type="Proteomes" id="UP000560131"/>
    </source>
</evidence>
<keyword evidence="1" id="KW-1133">Transmembrane helix</keyword>
<sequence>MSVVKSDHPVFLTLRDYEWSAISSIATALAVIVALVVPLGINLHQLLRNAKVAADADRRSAIHVAEACHEATAILMETRRAFNISWKADNFDSDLWTRALRHVAIRAARRSEMLRIVASQPDRNHLSISCALASAEAMDIIASVWDDYSLIRGVDAERGLAAAIEYVNEILMAMQMDLNDLLSHASVNYNVGPEPRFFTSVYDQTP</sequence>
<dbReference type="Proteomes" id="UP000560131">
    <property type="component" value="Unassembled WGS sequence"/>
</dbReference>
<evidence type="ECO:0000256" key="1">
    <source>
        <dbReference type="SAM" id="Phobius"/>
    </source>
</evidence>
<keyword evidence="1" id="KW-0472">Membrane</keyword>
<feature type="transmembrane region" description="Helical" evidence="1">
    <location>
        <begin position="20"/>
        <end position="41"/>
    </location>
</feature>
<keyword evidence="1" id="KW-0812">Transmembrane</keyword>
<organism evidence="2 3">
    <name type="scientific">Sphingomonas endophytica</name>
    <dbReference type="NCBI Taxonomy" id="869719"/>
    <lineage>
        <taxon>Bacteria</taxon>
        <taxon>Pseudomonadati</taxon>
        <taxon>Pseudomonadota</taxon>
        <taxon>Alphaproteobacteria</taxon>
        <taxon>Sphingomonadales</taxon>
        <taxon>Sphingomonadaceae</taxon>
        <taxon>Sphingomonas</taxon>
    </lineage>
</organism>
<proteinExistence type="predicted"/>
<accession>A0ABR6N661</accession>
<gene>
    <name evidence="2" type="ORF">FHS97_001487</name>
</gene>
<keyword evidence="3" id="KW-1185">Reference proteome</keyword>
<dbReference type="EMBL" id="JACIJN010000004">
    <property type="protein sequence ID" value="MBB5725561.1"/>
    <property type="molecule type" value="Genomic_DNA"/>
</dbReference>